<dbReference type="GO" id="GO:0016887">
    <property type="term" value="F:ATP hydrolysis activity"/>
    <property type="evidence" value="ECO:0007669"/>
    <property type="project" value="InterPro"/>
</dbReference>
<name>A0A2T7NZD3_POMCA</name>
<evidence type="ECO:0000256" key="4">
    <source>
        <dbReference type="ARBA" id="ARBA00022448"/>
    </source>
</evidence>
<dbReference type="GO" id="GO:0005524">
    <property type="term" value="F:ATP binding"/>
    <property type="evidence" value="ECO:0007669"/>
    <property type="project" value="UniProtKB-KW"/>
</dbReference>
<feature type="transmembrane region" description="Helical" evidence="13">
    <location>
        <begin position="183"/>
        <end position="204"/>
    </location>
</feature>
<dbReference type="FunFam" id="1.20.1560.10:FF:000037">
    <property type="entry name" value="ATP-binding cassette subfamily C member 10"/>
    <property type="match status" value="1"/>
</dbReference>
<dbReference type="InterPro" id="IPR003439">
    <property type="entry name" value="ABC_transporter-like_ATP-bd"/>
</dbReference>
<feature type="transmembrane region" description="Helical" evidence="13">
    <location>
        <begin position="657"/>
        <end position="677"/>
    </location>
</feature>
<keyword evidence="4" id="KW-0813">Transport</keyword>
<evidence type="ECO:0000313" key="17">
    <source>
        <dbReference type="Proteomes" id="UP000245119"/>
    </source>
</evidence>
<dbReference type="InterPro" id="IPR027417">
    <property type="entry name" value="P-loop_NTPase"/>
</dbReference>
<keyword evidence="17" id="KW-1185">Reference proteome</keyword>
<feature type="domain" description="ABC transmembrane type-1" evidence="15">
    <location>
        <begin position="57"/>
        <end position="333"/>
    </location>
</feature>
<reference evidence="16 17" key="1">
    <citation type="submission" date="2018-04" db="EMBL/GenBank/DDBJ databases">
        <title>The genome of golden apple snail Pomacea canaliculata provides insight into stress tolerance and invasive adaptation.</title>
        <authorList>
            <person name="Liu C."/>
            <person name="Liu B."/>
            <person name="Ren Y."/>
            <person name="Zhang Y."/>
            <person name="Wang H."/>
            <person name="Li S."/>
            <person name="Jiang F."/>
            <person name="Yin L."/>
            <person name="Zhang G."/>
            <person name="Qian W."/>
            <person name="Fan W."/>
        </authorList>
    </citation>
    <scope>NUCLEOTIDE SEQUENCE [LARGE SCALE GENOMIC DNA]</scope>
    <source>
        <strain evidence="16">SZHN2017</strain>
        <tissue evidence="16">Muscle</tissue>
    </source>
</reference>
<dbReference type="PANTHER" id="PTHR24223">
    <property type="entry name" value="ATP-BINDING CASSETTE SUB-FAMILY C"/>
    <property type="match status" value="1"/>
</dbReference>
<dbReference type="SUPFAM" id="SSF52540">
    <property type="entry name" value="P-loop containing nucleoside triphosphate hydrolases"/>
    <property type="match status" value="2"/>
</dbReference>
<sequence>MRETVYQTPTGTADHDHASTNETEVNFRGIGSKVYSPRTLFQALNAAFGCEYYSLGILKLLADCFGFAGPILLNYFVNFIEKKSEPEYHGYLYALGLLMSTFLGTICSTQFDYHSQVVAFKMRCAIITTVYRKALTVSSVTQSRFSTGEVVNFMSTDTDRIINFCPSFHAFWSLPFQIAVSLYLLYNQVGLAFLAGLAFAVLLIPINRKIAIKIGDLSTCMMSQKDARVKLMNEMLQGIRVLKFYAWEDHFTERINHLREKELKSLKGRKYLDALCVYFWATTPVLISILTFTTYVLLGHQLTAAKVFTSLSLFLMLISPLNAFPWVINGLVEAWVSLKRVENFCSLREADLQYYYSPMTDADSDVAISVKEGTFSWRESSSQLEQPESEGAYCESTNVVCGDAYSGGLLQLSSINVTVKKGQLVGIIGKVGSGKSSLLNALLAEMSRTDGHISIAGLEKGFALAAQEAWIQNATIRDNILFHSSYKPAHYGAVIHACALTEDLKTLPAGDQTEVGENGVTLSGGQKARVALARAVYQDKDIYLLDDPLAAVDVHVANHLMQYCIMGLLRHKTCILCTHNVHFLAHADLVLLMEDGKIVKAGPPTEILHTIDLDKMEKNQENNNQKGSEMCMEGEEGKLVEKEEKETGVVKMTVYSAYWKAVGICLSPIILLVLFLMQASRNTSDWWLSYWVSHSSQHNSSTEFRTTEAAAVYFLFGTRYIPHHLWFHLPSDDSTQPLTNVTAAGDNVSFYLTVYGCLAGANSLFTLMRAFLFAYGGVCAAYVLHGQLLTSVLKISGGKPEVLDYQPAGSILHTGSLTLAGSAVTHAGCAIVGAIAFIAVLQHHFQGVDPGMIGLALTYSLSVTNLLGGVVMSFTETEKQLVSVERANYYITNIPSERWTGCLFPPSNWLREGIVKYSNVHMRYRPGLPHALNGVTFETVPGEKLGIVGRTGSGKSSLFLTLFRMAEISEGSRFAIIPQDPFLFSGSVRLNLDPTGSHTDTQLLAVLERCHLDVVVQRLGGLESDVGERGLEFKPQVLCIDEATASVDQETDALVQTTIRHEFASSTVLTIAHRINTVLDSHRILVMKDGAVAELAPPSELLQNPDSLFSRLIHSQH</sequence>
<dbReference type="SUPFAM" id="SSF90123">
    <property type="entry name" value="ABC transporter transmembrane region"/>
    <property type="match status" value="2"/>
</dbReference>
<evidence type="ECO:0000256" key="11">
    <source>
        <dbReference type="ARBA" id="ARBA00023136"/>
    </source>
</evidence>
<dbReference type="InterPro" id="IPR003593">
    <property type="entry name" value="AAA+_ATPase"/>
</dbReference>
<dbReference type="PROSITE" id="PS50929">
    <property type="entry name" value="ABC_TM1F"/>
    <property type="match status" value="1"/>
</dbReference>
<dbReference type="EMBL" id="PZQS01000008">
    <property type="protein sequence ID" value="PVD26520.1"/>
    <property type="molecule type" value="Genomic_DNA"/>
</dbReference>
<proteinExistence type="inferred from homology"/>
<dbReference type="Pfam" id="PF00005">
    <property type="entry name" value="ABC_tran"/>
    <property type="match status" value="2"/>
</dbReference>
<dbReference type="EC" id="7.6.2.2" evidence="3"/>
<evidence type="ECO:0000256" key="2">
    <source>
        <dbReference type="ARBA" id="ARBA00009726"/>
    </source>
</evidence>
<dbReference type="CDD" id="cd18598">
    <property type="entry name" value="ABC_6TM_MRP7_D1_like"/>
    <property type="match status" value="1"/>
</dbReference>
<comment type="catalytic activity">
    <reaction evidence="12">
        <text>ATP + H2O + xenobioticSide 1 = ADP + phosphate + xenobioticSide 2.</text>
        <dbReference type="EC" id="7.6.2.2"/>
    </reaction>
</comment>
<organism evidence="16 17">
    <name type="scientific">Pomacea canaliculata</name>
    <name type="common">Golden apple snail</name>
    <dbReference type="NCBI Taxonomy" id="400727"/>
    <lineage>
        <taxon>Eukaryota</taxon>
        <taxon>Metazoa</taxon>
        <taxon>Spiralia</taxon>
        <taxon>Lophotrochozoa</taxon>
        <taxon>Mollusca</taxon>
        <taxon>Gastropoda</taxon>
        <taxon>Caenogastropoda</taxon>
        <taxon>Architaenioglossa</taxon>
        <taxon>Ampullarioidea</taxon>
        <taxon>Ampullariidae</taxon>
        <taxon>Pomacea</taxon>
    </lineage>
</organism>
<evidence type="ECO:0000256" key="5">
    <source>
        <dbReference type="ARBA" id="ARBA00022692"/>
    </source>
</evidence>
<evidence type="ECO:0000259" key="14">
    <source>
        <dbReference type="PROSITE" id="PS50893"/>
    </source>
</evidence>
<evidence type="ECO:0000256" key="12">
    <source>
        <dbReference type="ARBA" id="ARBA00034018"/>
    </source>
</evidence>
<dbReference type="GO" id="GO:0008559">
    <property type="term" value="F:ABC-type xenobiotic transporter activity"/>
    <property type="evidence" value="ECO:0007669"/>
    <property type="project" value="UniProtKB-EC"/>
</dbReference>
<feature type="domain" description="ABC transporter" evidence="14">
    <location>
        <begin position="915"/>
        <end position="1114"/>
    </location>
</feature>
<evidence type="ECO:0000256" key="10">
    <source>
        <dbReference type="ARBA" id="ARBA00022989"/>
    </source>
</evidence>
<keyword evidence="9" id="KW-1278">Translocase</keyword>
<dbReference type="OrthoDB" id="6500128at2759"/>
<feature type="transmembrane region" description="Helical" evidence="13">
    <location>
        <begin position="310"/>
        <end position="332"/>
    </location>
</feature>
<dbReference type="Pfam" id="PF00664">
    <property type="entry name" value="ABC_membrane"/>
    <property type="match status" value="1"/>
</dbReference>
<dbReference type="GO" id="GO:0016020">
    <property type="term" value="C:membrane"/>
    <property type="evidence" value="ECO:0007669"/>
    <property type="project" value="UniProtKB-SubCell"/>
</dbReference>
<evidence type="ECO:0000256" key="3">
    <source>
        <dbReference type="ARBA" id="ARBA00012191"/>
    </source>
</evidence>
<feature type="transmembrane region" description="Helical" evidence="13">
    <location>
        <begin position="92"/>
        <end position="111"/>
    </location>
</feature>
<keyword evidence="10 13" id="KW-1133">Transmembrane helix</keyword>
<dbReference type="FunFam" id="3.40.50.300:FF:000997">
    <property type="entry name" value="Multidrug resistance-associated protein 1"/>
    <property type="match status" value="1"/>
</dbReference>
<dbReference type="SMART" id="SM00382">
    <property type="entry name" value="AAA"/>
    <property type="match status" value="2"/>
</dbReference>
<accession>A0A2T7NZD3</accession>
<dbReference type="FunFam" id="3.40.50.300:FF:000163">
    <property type="entry name" value="Multidrug resistance-associated protein member 4"/>
    <property type="match status" value="1"/>
</dbReference>
<feature type="transmembrane region" description="Helical" evidence="13">
    <location>
        <begin position="271"/>
        <end position="298"/>
    </location>
</feature>
<keyword evidence="11 13" id="KW-0472">Membrane</keyword>
<comment type="subcellular location">
    <subcellularLocation>
        <location evidence="1">Membrane</location>
        <topology evidence="1">Multi-pass membrane protein</topology>
    </subcellularLocation>
</comment>
<keyword evidence="7" id="KW-0547">Nucleotide-binding</keyword>
<evidence type="ECO:0000313" key="16">
    <source>
        <dbReference type="EMBL" id="PVD26520.1"/>
    </source>
</evidence>
<evidence type="ECO:0000259" key="15">
    <source>
        <dbReference type="PROSITE" id="PS50929"/>
    </source>
</evidence>
<dbReference type="Gene3D" id="1.20.1560.10">
    <property type="entry name" value="ABC transporter type 1, transmembrane domain"/>
    <property type="match status" value="3"/>
</dbReference>
<dbReference type="InterPro" id="IPR011527">
    <property type="entry name" value="ABC1_TM_dom"/>
</dbReference>
<evidence type="ECO:0000256" key="9">
    <source>
        <dbReference type="ARBA" id="ARBA00022967"/>
    </source>
</evidence>
<comment type="caution">
    <text evidence="16">The sequence shown here is derived from an EMBL/GenBank/DDBJ whole genome shotgun (WGS) entry which is preliminary data.</text>
</comment>
<dbReference type="InterPro" id="IPR017871">
    <property type="entry name" value="ABC_transporter-like_CS"/>
</dbReference>
<evidence type="ECO:0000256" key="7">
    <source>
        <dbReference type="ARBA" id="ARBA00022741"/>
    </source>
</evidence>
<keyword evidence="5 13" id="KW-0812">Transmembrane</keyword>
<evidence type="ECO:0000256" key="1">
    <source>
        <dbReference type="ARBA" id="ARBA00004141"/>
    </source>
</evidence>
<dbReference type="InterPro" id="IPR050173">
    <property type="entry name" value="ABC_transporter_C-like"/>
</dbReference>
<dbReference type="AlphaFoldDB" id="A0A2T7NZD3"/>
<dbReference type="PROSITE" id="PS50893">
    <property type="entry name" value="ABC_TRANSPORTER_2"/>
    <property type="match status" value="2"/>
</dbReference>
<feature type="transmembrane region" description="Helical" evidence="13">
    <location>
        <begin position="60"/>
        <end position="80"/>
    </location>
</feature>
<feature type="transmembrane region" description="Helical" evidence="13">
    <location>
        <begin position="853"/>
        <end position="874"/>
    </location>
</feature>
<dbReference type="CDD" id="cd03250">
    <property type="entry name" value="ABCC_MRP_domain1"/>
    <property type="match status" value="1"/>
</dbReference>
<dbReference type="Gene3D" id="3.40.50.300">
    <property type="entry name" value="P-loop containing nucleotide triphosphate hydrolases"/>
    <property type="match status" value="2"/>
</dbReference>
<protein>
    <recommendedName>
        <fullName evidence="3">ABC-type xenobiotic transporter</fullName>
        <ecNumber evidence="3">7.6.2.2</ecNumber>
    </recommendedName>
</protein>
<feature type="transmembrane region" description="Helical" evidence="13">
    <location>
        <begin position="772"/>
        <end position="797"/>
    </location>
</feature>
<feature type="transmembrane region" description="Helical" evidence="13">
    <location>
        <begin position="748"/>
        <end position="765"/>
    </location>
</feature>
<comment type="similarity">
    <text evidence="2">Belongs to the ABC transporter superfamily. ABCC family. Conjugate transporter (TC 3.A.1.208) subfamily.</text>
</comment>
<gene>
    <name evidence="16" type="ORF">C0Q70_14197</name>
</gene>
<feature type="domain" description="ABC transporter" evidence="14">
    <location>
        <begin position="394"/>
        <end position="620"/>
    </location>
</feature>
<dbReference type="STRING" id="400727.A0A2T7NZD3"/>
<feature type="transmembrane region" description="Helical" evidence="13">
    <location>
        <begin position="817"/>
        <end position="841"/>
    </location>
</feature>
<keyword evidence="8" id="KW-0067">ATP-binding</keyword>
<dbReference type="Proteomes" id="UP000245119">
    <property type="component" value="Linkage Group LG8"/>
</dbReference>
<evidence type="ECO:0000256" key="13">
    <source>
        <dbReference type="SAM" id="Phobius"/>
    </source>
</evidence>
<dbReference type="PANTHER" id="PTHR24223:SF330">
    <property type="entry name" value="ATP-BINDING CASSETTE SUB-FAMILY C MEMBER 10"/>
    <property type="match status" value="1"/>
</dbReference>
<dbReference type="PROSITE" id="PS00211">
    <property type="entry name" value="ABC_TRANSPORTER_1"/>
    <property type="match status" value="1"/>
</dbReference>
<evidence type="ECO:0000256" key="6">
    <source>
        <dbReference type="ARBA" id="ARBA00022737"/>
    </source>
</evidence>
<evidence type="ECO:0000256" key="8">
    <source>
        <dbReference type="ARBA" id="ARBA00022840"/>
    </source>
</evidence>
<dbReference type="InterPro" id="IPR036640">
    <property type="entry name" value="ABC1_TM_sf"/>
</dbReference>
<dbReference type="CDD" id="cd03244">
    <property type="entry name" value="ABCC_MRP_domain2"/>
    <property type="match status" value="1"/>
</dbReference>
<keyword evidence="6" id="KW-0677">Repeat</keyword>